<dbReference type="Proteomes" id="UP000283458">
    <property type="component" value="Unassembled WGS sequence"/>
</dbReference>
<gene>
    <name evidence="1" type="primary">mbnC</name>
    <name evidence="1" type="ORF">D3877_22495</name>
</gene>
<evidence type="ECO:0000313" key="2">
    <source>
        <dbReference type="Proteomes" id="UP000283458"/>
    </source>
</evidence>
<organism evidence="1 2">
    <name type="scientific">Azospirillum cavernae</name>
    <dbReference type="NCBI Taxonomy" id="2320860"/>
    <lineage>
        <taxon>Bacteria</taxon>
        <taxon>Pseudomonadati</taxon>
        <taxon>Pseudomonadota</taxon>
        <taxon>Alphaproteobacteria</taxon>
        <taxon>Rhodospirillales</taxon>
        <taxon>Azospirillaceae</taxon>
        <taxon>Azospirillum</taxon>
    </lineage>
</organism>
<dbReference type="OrthoDB" id="7302783at2"/>
<keyword evidence="2" id="KW-1185">Reference proteome</keyword>
<protein>
    <submittedName>
        <fullName evidence="1">Methanobactin biosynthesis cassette protein MbnC</fullName>
    </submittedName>
</protein>
<name>A0A418VSR8_9PROT</name>
<proteinExistence type="predicted"/>
<dbReference type="RefSeq" id="WP_119832988.1">
    <property type="nucleotide sequence ID" value="NZ_QYUL01000003.1"/>
</dbReference>
<evidence type="ECO:0000313" key="1">
    <source>
        <dbReference type="EMBL" id="RJF79532.1"/>
    </source>
</evidence>
<dbReference type="EMBL" id="QYUL01000003">
    <property type="protein sequence ID" value="RJF79532.1"/>
    <property type="molecule type" value="Genomic_DNA"/>
</dbReference>
<comment type="caution">
    <text evidence="1">The sequence shown here is derived from an EMBL/GenBank/DDBJ whole genome shotgun (WGS) entry which is preliminary data.</text>
</comment>
<accession>A0A418VSR8</accession>
<dbReference type="InterPro" id="IPR023973">
    <property type="entry name" value="MbnC-like"/>
</dbReference>
<dbReference type="AlphaFoldDB" id="A0A418VSR8"/>
<dbReference type="NCBIfam" id="TIGR04160">
    <property type="entry name" value="methbact_MbnC"/>
    <property type="match status" value="1"/>
</dbReference>
<sequence length="192" mass="21166">MAASLALPRIDADLLDALTVPARQGDYPRDSRAFVRIDTSLRIYWHTLFDICPGLLDLSGPDGLAIFRPFMAWAAAEKLSLNWTYYLWVDVWLAQSAFRDRVTPELRLSLMGASAARWATGDRSEAGGIALGCAGLPDLVCGWKTRSILSGRRIEQFTLEEPLPPPDGPFGFFTIAGDDLPDGFPGWTPIPR</sequence>
<dbReference type="NCBIfam" id="TIGR04061">
    <property type="entry name" value="AZL_007950_fam"/>
    <property type="match status" value="1"/>
</dbReference>
<reference evidence="1 2" key="1">
    <citation type="submission" date="2018-09" db="EMBL/GenBank/DDBJ databases">
        <authorList>
            <person name="Zhu H."/>
        </authorList>
    </citation>
    <scope>NUCLEOTIDE SEQUENCE [LARGE SCALE GENOMIC DNA]</scope>
    <source>
        <strain evidence="1 2">K2W22B-5</strain>
    </source>
</reference>